<dbReference type="InterPro" id="IPR036770">
    <property type="entry name" value="Ankyrin_rpt-contain_sf"/>
</dbReference>
<feature type="repeat" description="ANK" evidence="3">
    <location>
        <begin position="42"/>
        <end position="75"/>
    </location>
</feature>
<dbReference type="Proteomes" id="UP000034444">
    <property type="component" value="Chromosome"/>
</dbReference>
<dbReference type="AlphaFoldDB" id="A0A7U4LZE7"/>
<dbReference type="PROSITE" id="PS50297">
    <property type="entry name" value="ANK_REP_REGION"/>
    <property type="match status" value="1"/>
</dbReference>
<dbReference type="OrthoDB" id="5334130at2"/>
<gene>
    <name evidence="4" type="ORF">YH65_00275</name>
</gene>
<dbReference type="PANTHER" id="PTHR24189:SF50">
    <property type="entry name" value="ANKYRIN REPEAT AND SOCS BOX PROTEIN 2"/>
    <property type="match status" value="1"/>
</dbReference>
<dbReference type="SMART" id="SM00248">
    <property type="entry name" value="ANK"/>
    <property type="match status" value="4"/>
</dbReference>
<feature type="repeat" description="ANK" evidence="3">
    <location>
        <begin position="110"/>
        <end position="142"/>
    </location>
</feature>
<feature type="repeat" description="ANK" evidence="3">
    <location>
        <begin position="76"/>
        <end position="108"/>
    </location>
</feature>
<evidence type="ECO:0000313" key="5">
    <source>
        <dbReference type="Proteomes" id="UP000034444"/>
    </source>
</evidence>
<reference evidence="5" key="2">
    <citation type="journal article" date="2017" name="Stand. Genomic Sci.">
        <title>Complete genome sequence of the sulfur-oxidizing chemolithoautotrophic Sulfurovum lithotrophicum 42BKTT.</title>
        <authorList>
            <person name="Jeon W."/>
            <person name="Priscilla L."/>
            <person name="Park G."/>
            <person name="Lee H."/>
            <person name="Lee N."/>
            <person name="Lee D."/>
            <person name="Kwon H."/>
            <person name="Ahn I."/>
            <person name="Lee C."/>
            <person name="Lee H."/>
            <person name="Ahn J."/>
        </authorList>
    </citation>
    <scope>NUCLEOTIDE SEQUENCE [LARGE SCALE GENOMIC DNA]</scope>
    <source>
        <strain evidence="5">ATCC BAA-797 / 42BKT</strain>
    </source>
</reference>
<keyword evidence="2 3" id="KW-0040">ANK repeat</keyword>
<protein>
    <submittedName>
        <fullName evidence="4">Ankyrin</fullName>
    </submittedName>
</protein>
<name>A0A7U4LZE7_9BACT</name>
<accession>A0A7U4LZE7</accession>
<sequence length="177" mass="19729">MNKVTQAIENDSIATLKSLLEEGVDLNKPILIGEEYDLEEYDEISPLFYAIRKYASLELIEFLLENGVDIHSTDSDGISALDMAIKFKRKDLVKFCMDQGIDINTTARRSGILPLQLAACFNDTEMIQMLLDEGADINATDASGMSAKDYARKLGQKGVVEYLTKRGGRHNLYPEEG</sequence>
<reference evidence="4 5" key="1">
    <citation type="submission" date="2015-04" db="EMBL/GenBank/DDBJ databases">
        <title>Complete genome sequence of Sulfurovum lithotrophicum ATCC BAA-797T.</title>
        <authorList>
            <person name="Ahn J."/>
            <person name="Park G."/>
            <person name="Jeon W."/>
            <person name="Jang Y."/>
            <person name="Jang M."/>
            <person name="Lee H."/>
            <person name="Lee H."/>
        </authorList>
    </citation>
    <scope>NUCLEOTIDE SEQUENCE [LARGE SCALE GENOMIC DNA]</scope>
    <source>
        <strain evidence="5">ATCC BAA-797 / 42BKT</strain>
    </source>
</reference>
<evidence type="ECO:0000256" key="1">
    <source>
        <dbReference type="ARBA" id="ARBA00022737"/>
    </source>
</evidence>
<dbReference type="RefSeq" id="WP_046550130.1">
    <property type="nucleotide sequence ID" value="NZ_CP011308.1"/>
</dbReference>
<dbReference type="PANTHER" id="PTHR24189">
    <property type="entry name" value="MYOTROPHIN"/>
    <property type="match status" value="1"/>
</dbReference>
<keyword evidence="5" id="KW-1185">Reference proteome</keyword>
<dbReference type="Gene3D" id="1.25.40.20">
    <property type="entry name" value="Ankyrin repeat-containing domain"/>
    <property type="match status" value="2"/>
</dbReference>
<proteinExistence type="predicted"/>
<dbReference type="KEGG" id="slh:YH65_00275"/>
<evidence type="ECO:0000256" key="3">
    <source>
        <dbReference type="PROSITE-ProRule" id="PRU00023"/>
    </source>
</evidence>
<keyword evidence="1" id="KW-0677">Repeat</keyword>
<dbReference type="PROSITE" id="PS50088">
    <property type="entry name" value="ANK_REPEAT"/>
    <property type="match status" value="3"/>
</dbReference>
<dbReference type="InterPro" id="IPR002110">
    <property type="entry name" value="Ankyrin_rpt"/>
</dbReference>
<organism evidence="4 5">
    <name type="scientific">Sulfurovum lithotrophicum</name>
    <dbReference type="NCBI Taxonomy" id="206403"/>
    <lineage>
        <taxon>Bacteria</taxon>
        <taxon>Pseudomonadati</taxon>
        <taxon>Campylobacterota</taxon>
        <taxon>Epsilonproteobacteria</taxon>
        <taxon>Campylobacterales</taxon>
        <taxon>Sulfurovaceae</taxon>
        <taxon>Sulfurovum</taxon>
    </lineage>
</organism>
<evidence type="ECO:0000313" key="4">
    <source>
        <dbReference type="EMBL" id="AKF24016.1"/>
    </source>
</evidence>
<evidence type="ECO:0000256" key="2">
    <source>
        <dbReference type="ARBA" id="ARBA00023043"/>
    </source>
</evidence>
<dbReference type="InterPro" id="IPR050745">
    <property type="entry name" value="Multifunctional_regulatory"/>
</dbReference>
<dbReference type="EMBL" id="CP011308">
    <property type="protein sequence ID" value="AKF24016.1"/>
    <property type="molecule type" value="Genomic_DNA"/>
</dbReference>
<dbReference type="SUPFAM" id="SSF48403">
    <property type="entry name" value="Ankyrin repeat"/>
    <property type="match status" value="1"/>
</dbReference>
<dbReference type="Pfam" id="PF12796">
    <property type="entry name" value="Ank_2"/>
    <property type="match status" value="2"/>
</dbReference>